<dbReference type="Pfam" id="PF00698">
    <property type="entry name" value="Acyl_transf_1"/>
    <property type="match status" value="1"/>
</dbReference>
<protein>
    <submittedName>
        <fullName evidence="9">Uncharacterized protein</fullName>
    </submittedName>
</protein>
<dbReference type="PANTHER" id="PTHR43775:SF37">
    <property type="entry name" value="SI:DKEY-61P9.11"/>
    <property type="match status" value="1"/>
</dbReference>
<dbReference type="Gene3D" id="3.40.47.10">
    <property type="match status" value="1"/>
</dbReference>
<dbReference type="Pfam" id="PF08659">
    <property type="entry name" value="KR"/>
    <property type="match status" value="1"/>
</dbReference>
<proteinExistence type="predicted"/>
<dbReference type="EMBL" id="MQUQ01000021">
    <property type="protein sequence ID" value="OLZ45014.1"/>
    <property type="molecule type" value="Genomic_DNA"/>
</dbReference>
<sequence>MSDEDEAVAIIGLACRFPGAANAGEFWRNLLSGKETISRFGRDELLASGVPAARVADPAFVAAGGVVDDIDEFDAAYFGVPPREAELMDPQHRLFLQCVVTALEDAGTRPGGDIGVYAAAGFNSYLTHRLLPAADRLGDVADVQWLAGGEKDYLATRASYKLGLTGPSMSVQTACSSALVAVHLAVESLLSGECSAAVAGAVSIGVLTGEGYLHHEGGILSADGHCRPFDESATGTVFGGGVGAVVLKRLADARADGDDIRAVLLGSAINNDGGHKVGYTAPGLEGQVRVIGAAHAVAGVTADEVSYVEGHGTGTVLGDRIELAALRRVFADWSGGECGLGSVKSNVGHLDTAAGMAGLIKTVLCLRHRTLAPTVGSTRHDGPFRVSPDARPWEPRQGRRLAGVSSFGIGGTNAHLVLAEAPGRGPLPAVGWQVLPLSARTTTALNTLTRSFAATDLDTADIADVAHTLQTGRTAHAERRFVVARSMPEARAALSEPGIARNASAPTGPVFLFPGQGTAIGGTVARMYRSEPVFRAELDACLEVFGPEVRELTLHGGPGGTEVVQPALFAVELALARWWTGLGVRPAALVGHSVGEYAAACLAGVFSLPDAARLVTARGRLMAAMPPGAMLSVPLREDEVAGLLSHDVEIASVNAPDRVVLAGPREAIEAVRARLDVPTRLLDTAHAFHTRQVEAVLSGFTELIAATPCRAPVIPIASTLTGDWLTTPTPAYWLAQARRTVRFADAVRTAASAHPGQLLEAGPGRALSVFARRTIEGARSFLPGLGPDDRPPTWLTGLGELWAAGHEVDWARVGEERERRKVALPTYPFARDRHWIDSRERRGSGSPELLHQRSWRRTARPRGRLAPGIAFVSGVGEDLVRSLREEGYDVRQGAIGDLDAAPDLVVHGALTRAAELGVASAETLAAQAEQAVAEPAFLGRELASAFPGAPITMVVLTAGALGESPVRPQTAAALGPVRVLPAEYMSLRCRLVDALGVAPEPLCAEVLADPAEPVVVVRANGRWVPETSRLPAGEAQDMPAVRDGGTYLITGGLGAIGLAAASAFAARCRCTLVLVSRNAVAGPEVEALRRKGATVRVEAVDVTDRRALAALVASVGRIDGMVQAAGVAGGGLVHGTTGAEVGRVLAPKVLGALLLHELTKDSPPDFVLYCSSVLALTGRPGQVAYTGANAVLDSLAHVVPGAVAIAWDRWAEAGMAVRGEVLPAPDGEPEPSAHPLFSSRRRGTDAVAHRVAWTADTRWFLDEHQVAGTPVVPGMAMLELVIAARAEPVVELRDVVFKAPATDTPELDVVLRQDAWEIRAAGQVCVTGRAIASTASTVSGSDPARVDLAGVRGRCAPAVAGPVEQSGPVKWGPRWDCVTDAWAGDGETLVRLELAERYQDDLTVHPLHPALLDVATSTLAAGHVPVACARLVVRHALPAEVHSWSRLRHGDGDTLVVDVTVADADGMVLAELEGFTLRRPGVRTGIATVEGVAALWRVLEHRHLPHLVVSPGNKAAENTGTVVRPDGDVEDVLAQMWQRMLGVEVGRNQTIFELGGDSLLIVEIAAQARQLGLAVSPGDVFAHPTVAELAAVLRETEEAPPEVPRKEFSVAELDAREMDVLVGMFTAQGEREQ</sequence>
<accession>A0A1R0KH59</accession>
<dbReference type="SUPFAM" id="SSF47336">
    <property type="entry name" value="ACP-like"/>
    <property type="match status" value="1"/>
</dbReference>
<dbReference type="SMART" id="SM00822">
    <property type="entry name" value="PKS_KR"/>
    <property type="match status" value="1"/>
</dbReference>
<dbReference type="InterPro" id="IPR036736">
    <property type="entry name" value="ACP-like_sf"/>
</dbReference>
<organism evidence="9 10">
    <name type="scientific">Amycolatopsis coloradensis</name>
    <dbReference type="NCBI Taxonomy" id="76021"/>
    <lineage>
        <taxon>Bacteria</taxon>
        <taxon>Bacillati</taxon>
        <taxon>Actinomycetota</taxon>
        <taxon>Actinomycetes</taxon>
        <taxon>Pseudonocardiales</taxon>
        <taxon>Pseudonocardiaceae</taxon>
        <taxon>Amycolatopsis</taxon>
    </lineage>
</organism>
<dbReference type="InterPro" id="IPR006162">
    <property type="entry name" value="Ppantetheine_attach_site"/>
</dbReference>
<dbReference type="InterPro" id="IPR018201">
    <property type="entry name" value="Ketoacyl_synth_AS"/>
</dbReference>
<dbReference type="Pfam" id="PF00109">
    <property type="entry name" value="ketoacyl-synt"/>
    <property type="match status" value="1"/>
</dbReference>
<dbReference type="Gene3D" id="1.10.1200.10">
    <property type="entry name" value="ACP-like"/>
    <property type="match status" value="1"/>
</dbReference>
<keyword evidence="10" id="KW-1185">Reference proteome</keyword>
<dbReference type="InterPro" id="IPR016039">
    <property type="entry name" value="Thiolase-like"/>
</dbReference>
<evidence type="ECO:0000259" key="8">
    <source>
        <dbReference type="PROSITE" id="PS52019"/>
    </source>
</evidence>
<dbReference type="SMART" id="SM00823">
    <property type="entry name" value="PKS_PP"/>
    <property type="match status" value="1"/>
</dbReference>
<dbReference type="PANTHER" id="PTHR43775">
    <property type="entry name" value="FATTY ACID SYNTHASE"/>
    <property type="match status" value="1"/>
</dbReference>
<dbReference type="SUPFAM" id="SSF51735">
    <property type="entry name" value="NAD(P)-binding Rossmann-fold domains"/>
    <property type="match status" value="2"/>
</dbReference>
<dbReference type="SMART" id="SM00825">
    <property type="entry name" value="PKS_KS"/>
    <property type="match status" value="1"/>
</dbReference>
<dbReference type="InterPro" id="IPR049551">
    <property type="entry name" value="PKS_DH_C"/>
</dbReference>
<dbReference type="InterPro" id="IPR020841">
    <property type="entry name" value="PKS_Beta-ketoAc_synthase_dom"/>
</dbReference>
<feature type="region of interest" description="N-terminal hotdog fold" evidence="4">
    <location>
        <begin position="1234"/>
        <end position="1345"/>
    </location>
</feature>
<dbReference type="InterPro" id="IPR050091">
    <property type="entry name" value="PKS_NRPS_Biosynth_Enz"/>
</dbReference>
<evidence type="ECO:0000256" key="3">
    <source>
        <dbReference type="ARBA" id="ARBA00022679"/>
    </source>
</evidence>
<dbReference type="PROSITE" id="PS50075">
    <property type="entry name" value="CARRIER"/>
    <property type="match status" value="1"/>
</dbReference>
<dbReference type="SUPFAM" id="SSF52151">
    <property type="entry name" value="FabD/lysophospholipase-like"/>
    <property type="match status" value="1"/>
</dbReference>
<dbReference type="PROSITE" id="PS00012">
    <property type="entry name" value="PHOSPHOPANTETHEINE"/>
    <property type="match status" value="1"/>
</dbReference>
<name>A0A1R0KH59_9PSEU</name>
<dbReference type="GO" id="GO:0004312">
    <property type="term" value="F:fatty acid synthase activity"/>
    <property type="evidence" value="ECO:0007669"/>
    <property type="project" value="TreeGrafter"/>
</dbReference>
<dbReference type="GO" id="GO:0006633">
    <property type="term" value="P:fatty acid biosynthetic process"/>
    <property type="evidence" value="ECO:0007669"/>
    <property type="project" value="InterPro"/>
</dbReference>
<dbReference type="InterPro" id="IPR057326">
    <property type="entry name" value="KR_dom"/>
</dbReference>
<keyword evidence="3" id="KW-0808">Transferase</keyword>
<dbReference type="InterPro" id="IPR014031">
    <property type="entry name" value="Ketoacyl_synth_C"/>
</dbReference>
<reference evidence="9 10" key="1">
    <citation type="submission" date="2016-01" db="EMBL/GenBank/DDBJ databases">
        <title>Amycolatopsis coloradensis genome sequencing and assembly.</title>
        <authorList>
            <person name="Mayilraj S."/>
        </authorList>
    </citation>
    <scope>NUCLEOTIDE SEQUENCE [LARGE SCALE GENOMIC DNA]</scope>
    <source>
        <strain evidence="9 10">DSM 44225</strain>
    </source>
</reference>
<dbReference type="InterPro" id="IPR042104">
    <property type="entry name" value="PKS_dehydratase_sf"/>
</dbReference>
<gene>
    <name evidence="9" type="ORF">BS329_35275</name>
</gene>
<comment type="caution">
    <text evidence="9">The sequence shown here is derived from an EMBL/GenBank/DDBJ whole genome shotgun (WGS) entry which is preliminary data.</text>
</comment>
<dbReference type="CDD" id="cd00833">
    <property type="entry name" value="PKS"/>
    <property type="match status" value="1"/>
</dbReference>
<evidence type="ECO:0000256" key="2">
    <source>
        <dbReference type="ARBA" id="ARBA00022553"/>
    </source>
</evidence>
<dbReference type="Gene3D" id="3.40.50.720">
    <property type="entry name" value="NAD(P)-binding Rossmann-like Domain"/>
    <property type="match status" value="1"/>
</dbReference>
<dbReference type="Proteomes" id="UP000187486">
    <property type="component" value="Unassembled WGS sequence"/>
</dbReference>
<feature type="region of interest" description="C-terminal hotdog fold" evidence="4">
    <location>
        <begin position="1355"/>
        <end position="1486"/>
    </location>
</feature>
<dbReference type="Pfam" id="PF21089">
    <property type="entry name" value="PKS_DH_N"/>
    <property type="match status" value="1"/>
</dbReference>
<dbReference type="Pfam" id="PF00550">
    <property type="entry name" value="PP-binding"/>
    <property type="match status" value="1"/>
</dbReference>
<dbReference type="Gene3D" id="3.10.129.110">
    <property type="entry name" value="Polyketide synthase dehydratase"/>
    <property type="match status" value="1"/>
</dbReference>
<keyword evidence="1" id="KW-0596">Phosphopantetheine</keyword>
<dbReference type="SUPFAM" id="SSF55048">
    <property type="entry name" value="Probable ACP-binding domain of malonyl-CoA ACP transacylase"/>
    <property type="match status" value="1"/>
</dbReference>
<evidence type="ECO:0000256" key="5">
    <source>
        <dbReference type="SAM" id="MobiDB-lite"/>
    </source>
</evidence>
<dbReference type="InterPro" id="IPR049900">
    <property type="entry name" value="PKS_mFAS_DH"/>
</dbReference>
<evidence type="ECO:0000256" key="1">
    <source>
        <dbReference type="ARBA" id="ARBA00022450"/>
    </source>
</evidence>
<dbReference type="RefSeq" id="WP_076167092.1">
    <property type="nucleotide sequence ID" value="NZ_JBEZVB010000027.1"/>
</dbReference>
<dbReference type="InterPro" id="IPR014043">
    <property type="entry name" value="Acyl_transferase_dom"/>
</dbReference>
<dbReference type="PROSITE" id="PS52004">
    <property type="entry name" value="KS3_2"/>
    <property type="match status" value="1"/>
</dbReference>
<dbReference type="SMART" id="SM00826">
    <property type="entry name" value="PKS_DH"/>
    <property type="match status" value="1"/>
</dbReference>
<dbReference type="GO" id="GO:0071770">
    <property type="term" value="P:DIM/DIP cell wall layer assembly"/>
    <property type="evidence" value="ECO:0007669"/>
    <property type="project" value="TreeGrafter"/>
</dbReference>
<dbReference type="Pfam" id="PF16197">
    <property type="entry name" value="KAsynt_C_assoc"/>
    <property type="match status" value="1"/>
</dbReference>
<dbReference type="InterPro" id="IPR020806">
    <property type="entry name" value="PKS_PP-bd"/>
</dbReference>
<dbReference type="InterPro" id="IPR016035">
    <property type="entry name" value="Acyl_Trfase/lysoPLipase"/>
</dbReference>
<feature type="domain" description="Carrier" evidence="6">
    <location>
        <begin position="1524"/>
        <end position="1597"/>
    </location>
</feature>
<dbReference type="InterPro" id="IPR009081">
    <property type="entry name" value="PP-bd_ACP"/>
</dbReference>
<dbReference type="GO" id="GO:0005737">
    <property type="term" value="C:cytoplasm"/>
    <property type="evidence" value="ECO:0007669"/>
    <property type="project" value="TreeGrafter"/>
</dbReference>
<dbReference type="Gene3D" id="3.40.366.10">
    <property type="entry name" value="Malonyl-Coenzyme A Acyl Carrier Protein, domain 2"/>
    <property type="match status" value="1"/>
</dbReference>
<dbReference type="Gene3D" id="3.30.70.3290">
    <property type="match status" value="1"/>
</dbReference>
<evidence type="ECO:0000256" key="4">
    <source>
        <dbReference type="PROSITE-ProRule" id="PRU01363"/>
    </source>
</evidence>
<dbReference type="InterPro" id="IPR013968">
    <property type="entry name" value="PKS_KR"/>
</dbReference>
<evidence type="ECO:0000259" key="7">
    <source>
        <dbReference type="PROSITE" id="PS52004"/>
    </source>
</evidence>
<dbReference type="GO" id="GO:0005886">
    <property type="term" value="C:plasma membrane"/>
    <property type="evidence" value="ECO:0007669"/>
    <property type="project" value="TreeGrafter"/>
</dbReference>
<dbReference type="InterPro" id="IPR036291">
    <property type="entry name" value="NAD(P)-bd_dom_sf"/>
</dbReference>
<dbReference type="PROSITE" id="PS52019">
    <property type="entry name" value="PKS_MFAS_DH"/>
    <property type="match status" value="1"/>
</dbReference>
<dbReference type="SUPFAM" id="SSF53901">
    <property type="entry name" value="Thiolase-like"/>
    <property type="match status" value="1"/>
</dbReference>
<evidence type="ECO:0000259" key="6">
    <source>
        <dbReference type="PROSITE" id="PS50075"/>
    </source>
</evidence>
<dbReference type="InterPro" id="IPR020807">
    <property type="entry name" value="PKS_DH"/>
</dbReference>
<evidence type="ECO:0000313" key="9">
    <source>
        <dbReference type="EMBL" id="OLZ45014.1"/>
    </source>
</evidence>
<dbReference type="STRING" id="76021.BS329_35275"/>
<feature type="region of interest" description="Disordered" evidence="5">
    <location>
        <begin position="376"/>
        <end position="396"/>
    </location>
</feature>
<dbReference type="InterPro" id="IPR014030">
    <property type="entry name" value="Ketoacyl_synth_N"/>
</dbReference>
<feature type="domain" description="Ketosynthase family 3 (KS3)" evidence="7">
    <location>
        <begin position="5"/>
        <end position="420"/>
    </location>
</feature>
<dbReference type="GO" id="GO:0031177">
    <property type="term" value="F:phosphopantetheine binding"/>
    <property type="evidence" value="ECO:0007669"/>
    <property type="project" value="InterPro"/>
</dbReference>
<dbReference type="InterPro" id="IPR001227">
    <property type="entry name" value="Ac_transferase_dom_sf"/>
</dbReference>
<dbReference type="InterPro" id="IPR049552">
    <property type="entry name" value="PKS_DH_N"/>
</dbReference>
<evidence type="ECO:0000313" key="10">
    <source>
        <dbReference type="Proteomes" id="UP000187486"/>
    </source>
</evidence>
<dbReference type="PROSITE" id="PS00606">
    <property type="entry name" value="KS3_1"/>
    <property type="match status" value="1"/>
</dbReference>
<dbReference type="Pfam" id="PF14765">
    <property type="entry name" value="PS-DH"/>
    <property type="match status" value="1"/>
</dbReference>
<dbReference type="SMART" id="SM00827">
    <property type="entry name" value="PKS_AT"/>
    <property type="match status" value="1"/>
</dbReference>
<comment type="caution">
    <text evidence="4">Lacks conserved residue(s) required for the propagation of feature annotation.</text>
</comment>
<dbReference type="InterPro" id="IPR016036">
    <property type="entry name" value="Malonyl_transacylase_ACP-bd"/>
</dbReference>
<keyword evidence="2" id="KW-0597">Phosphoprotein</keyword>
<feature type="domain" description="PKS/mFAS DH" evidence="8">
    <location>
        <begin position="1234"/>
        <end position="1486"/>
    </location>
</feature>
<dbReference type="OrthoDB" id="9778690at2"/>
<dbReference type="InterPro" id="IPR032821">
    <property type="entry name" value="PKS_assoc"/>
</dbReference>
<dbReference type="Pfam" id="PF02801">
    <property type="entry name" value="Ketoacyl-synt_C"/>
    <property type="match status" value="1"/>
</dbReference>
<dbReference type="GO" id="GO:0004315">
    <property type="term" value="F:3-oxoacyl-[acyl-carrier-protein] synthase activity"/>
    <property type="evidence" value="ECO:0007669"/>
    <property type="project" value="InterPro"/>
</dbReference>